<keyword evidence="1" id="KW-0805">Transcription regulation</keyword>
<sequence length="243" mass="26817">MPPAIDTSRPTDLLHAHEGKPEGSFLHRLTAETWHALLQVGLRSRAFARDELLPMGPNHDSVYIILEGVVRQDRYPLGTGVASPGHQVQRSYQLVGEAALIQPGASVDTRCLTSTVVIPCSARYFNVLTERRLPEARLALLRSLEDRIRSDEVIYGMAIRPPLERVSRLLAHLADTVGVPDPRTSQYSVITGPGQKDIAAALQLAVSTTENALRTLRYHGVLEARYRQFVIHDVDGLRHLAGA</sequence>
<protein>
    <submittedName>
        <fullName evidence="5">Crp/Fnr family transcriptional regulator</fullName>
    </submittedName>
</protein>
<evidence type="ECO:0000313" key="6">
    <source>
        <dbReference type="Proteomes" id="UP001305002"/>
    </source>
</evidence>
<dbReference type="InterPro" id="IPR036390">
    <property type="entry name" value="WH_DNA-bd_sf"/>
</dbReference>
<dbReference type="InterPro" id="IPR018490">
    <property type="entry name" value="cNMP-bd_dom_sf"/>
</dbReference>
<dbReference type="Pfam" id="PF13545">
    <property type="entry name" value="HTH_Crp_2"/>
    <property type="match status" value="1"/>
</dbReference>
<gene>
    <name evidence="5" type="ORF">R5U08_42400</name>
</gene>
<name>A0ABZ0KSA6_STRC4</name>
<evidence type="ECO:0000256" key="1">
    <source>
        <dbReference type="ARBA" id="ARBA00023015"/>
    </source>
</evidence>
<geneLocation type="plasmid" evidence="5 6">
    <name>unnamed</name>
</geneLocation>
<reference evidence="5 6" key="2">
    <citation type="journal article" date="2024" name="Microb. Biotechnol.">
        <title>The involvement of multiple ABC transporters in daunorubicin efflux in Streptomyces coeruleorubidus.</title>
        <authorList>
            <person name="Dong J."/>
            <person name="Ning J."/>
            <person name="Tian Y."/>
            <person name="Li H."/>
            <person name="Chen H."/>
            <person name="Guan W."/>
        </authorList>
    </citation>
    <scope>NUCLEOTIDE SEQUENCE [LARGE SCALE GENOMIC DNA]</scope>
    <source>
        <strain evidence="5 6">CICC 11043</strain>
    </source>
</reference>
<keyword evidence="2" id="KW-0238">DNA-binding</keyword>
<keyword evidence="5" id="KW-0614">Plasmid</keyword>
<dbReference type="SUPFAM" id="SSF51206">
    <property type="entry name" value="cAMP-binding domain-like"/>
    <property type="match status" value="1"/>
</dbReference>
<accession>A0ABZ0KSA6</accession>
<reference evidence="5 6" key="1">
    <citation type="journal article" date="2021" name="J. Microbiol. Biotechnol.">
        <title>An Efficient Markerless Deletion System Suitable for the Industrial Strains of Streptomyces.</title>
        <authorList>
            <person name="Dong J."/>
            <person name="Wei J."/>
            <person name="Li H."/>
            <person name="Zhao S."/>
            <person name="Guan W."/>
        </authorList>
    </citation>
    <scope>NUCLEOTIDE SEQUENCE [LARGE SCALE GENOMIC DNA]</scope>
    <source>
        <strain evidence="5 6">CICC 11043</strain>
    </source>
</reference>
<evidence type="ECO:0000256" key="2">
    <source>
        <dbReference type="ARBA" id="ARBA00023125"/>
    </source>
</evidence>
<proteinExistence type="predicted"/>
<dbReference type="EMBL" id="CP137525">
    <property type="protein sequence ID" value="WOT40736.1"/>
    <property type="molecule type" value="Genomic_DNA"/>
</dbReference>
<keyword evidence="6" id="KW-1185">Reference proteome</keyword>
<dbReference type="InterPro" id="IPR014710">
    <property type="entry name" value="RmlC-like_jellyroll"/>
</dbReference>
<evidence type="ECO:0000313" key="5">
    <source>
        <dbReference type="EMBL" id="WOT40736.1"/>
    </source>
</evidence>
<evidence type="ECO:0000256" key="3">
    <source>
        <dbReference type="ARBA" id="ARBA00023163"/>
    </source>
</evidence>
<dbReference type="InterPro" id="IPR012318">
    <property type="entry name" value="HTH_CRP"/>
</dbReference>
<evidence type="ECO:0000259" key="4">
    <source>
        <dbReference type="Pfam" id="PF13545"/>
    </source>
</evidence>
<dbReference type="Gene3D" id="2.60.120.10">
    <property type="entry name" value="Jelly Rolls"/>
    <property type="match status" value="1"/>
</dbReference>
<organism evidence="5 6">
    <name type="scientific">Streptomyces coeruleorubidus</name>
    <dbReference type="NCBI Taxonomy" id="116188"/>
    <lineage>
        <taxon>Bacteria</taxon>
        <taxon>Bacillati</taxon>
        <taxon>Actinomycetota</taxon>
        <taxon>Actinomycetes</taxon>
        <taxon>Kitasatosporales</taxon>
        <taxon>Streptomycetaceae</taxon>
        <taxon>Streptomyces</taxon>
    </lineage>
</organism>
<dbReference type="SUPFAM" id="SSF46785">
    <property type="entry name" value="Winged helix' DNA-binding domain"/>
    <property type="match status" value="1"/>
</dbReference>
<dbReference type="RefSeq" id="WP_317928401.1">
    <property type="nucleotide sequence ID" value="NZ_CP137525.1"/>
</dbReference>
<feature type="domain" description="HTH crp-type" evidence="4">
    <location>
        <begin position="164"/>
        <end position="240"/>
    </location>
</feature>
<keyword evidence="3" id="KW-0804">Transcription</keyword>
<dbReference type="Proteomes" id="UP001305002">
    <property type="component" value="Plasmid unnamed"/>
</dbReference>